<dbReference type="EMBL" id="QCYK01000002">
    <property type="protein sequence ID" value="PUZ25536.1"/>
    <property type="molecule type" value="Genomic_DNA"/>
</dbReference>
<dbReference type="Pfam" id="PF16389">
    <property type="entry name" value="DUF4998"/>
    <property type="match status" value="1"/>
</dbReference>
<sequence>MKHTFRNLSWLLFAVSILGCSKKNEAYKDLLAGGEIYYPGIIQHAGYRAGNLRTMLVWNPSPDPKIARYKILWNNGQDSTTMNATSHNPEDTAGIIIPNLAEGTYNFNVYSIDSVGRSSIAVNINGVRVYGPKYQGGLFNRAYNAATPYLLDLLQGNVRVQFNTPDSINTGTKVIFTDNNDQVDTLVLPGDSSGITLPNFKFGTQVTFQSSYIPQRNALDTFTVAATSTFPDITRAGDVTAVFIKNAGNPFYRSDNGSGKWGLPKDWQVNTNVVNQNNDQGGGWSTDNGGCIHFEAKNWGDAPMLNGKVYQSFTLPAGTYDLDVTTAGYGGTIDANEVVATGTFLPDIDNLDGNATILARYHGDQNSIGGTHTLTFTIPQQTTVTFGWVVSEQTYTYLQFTKVVLRIR</sequence>
<dbReference type="OrthoDB" id="1043438at2"/>
<accession>A0A2T7BGX1</accession>
<evidence type="ECO:0000259" key="1">
    <source>
        <dbReference type="Pfam" id="PF16405"/>
    </source>
</evidence>
<feature type="domain" description="DUF5013" evidence="1">
    <location>
        <begin position="245"/>
        <end position="387"/>
    </location>
</feature>
<protein>
    <recommendedName>
        <fullName evidence="1">DUF5013 domain-containing protein</fullName>
    </recommendedName>
</protein>
<dbReference type="CDD" id="cd00063">
    <property type="entry name" value="FN3"/>
    <property type="match status" value="1"/>
</dbReference>
<dbReference type="AlphaFoldDB" id="A0A2T7BGX1"/>
<comment type="caution">
    <text evidence="2">The sequence shown here is derived from an EMBL/GenBank/DDBJ whole genome shotgun (WGS) entry which is preliminary data.</text>
</comment>
<dbReference type="PROSITE" id="PS51257">
    <property type="entry name" value="PROKAR_LIPOPROTEIN"/>
    <property type="match status" value="1"/>
</dbReference>
<dbReference type="Proteomes" id="UP000244450">
    <property type="component" value="Unassembled WGS sequence"/>
</dbReference>
<dbReference type="Gene3D" id="2.60.40.10">
    <property type="entry name" value="Immunoglobulins"/>
    <property type="match status" value="1"/>
</dbReference>
<evidence type="ECO:0000313" key="2">
    <source>
        <dbReference type="EMBL" id="PUZ25536.1"/>
    </source>
</evidence>
<dbReference type="InterPro" id="IPR003961">
    <property type="entry name" value="FN3_dom"/>
</dbReference>
<dbReference type="InterPro" id="IPR032181">
    <property type="entry name" value="DUF5013"/>
</dbReference>
<name>A0A2T7BGX1_9BACT</name>
<dbReference type="InterPro" id="IPR013783">
    <property type="entry name" value="Ig-like_fold"/>
</dbReference>
<proteinExistence type="predicted"/>
<reference evidence="2 3" key="1">
    <citation type="submission" date="2018-04" db="EMBL/GenBank/DDBJ databases">
        <title>Chitinophaga fuyangensis sp. nov., isolated from soil in a chemical factory.</title>
        <authorList>
            <person name="Chen K."/>
        </authorList>
    </citation>
    <scope>NUCLEOTIDE SEQUENCE [LARGE SCALE GENOMIC DNA]</scope>
    <source>
        <strain evidence="2 3">LY-1</strain>
    </source>
</reference>
<dbReference type="InterPro" id="IPR036116">
    <property type="entry name" value="FN3_sf"/>
</dbReference>
<evidence type="ECO:0000313" key="3">
    <source>
        <dbReference type="Proteomes" id="UP000244450"/>
    </source>
</evidence>
<dbReference type="Pfam" id="PF16405">
    <property type="entry name" value="DUF5013"/>
    <property type="match status" value="1"/>
</dbReference>
<keyword evidence="3" id="KW-1185">Reference proteome</keyword>
<gene>
    <name evidence="2" type="ORF">DCC81_14735</name>
</gene>
<dbReference type="SUPFAM" id="SSF49265">
    <property type="entry name" value="Fibronectin type III"/>
    <property type="match status" value="1"/>
</dbReference>
<dbReference type="RefSeq" id="WP_108687376.1">
    <property type="nucleotide sequence ID" value="NZ_QCYK01000002.1"/>
</dbReference>
<organism evidence="2 3">
    <name type="scientific">Chitinophaga parva</name>
    <dbReference type="NCBI Taxonomy" id="2169414"/>
    <lineage>
        <taxon>Bacteria</taxon>
        <taxon>Pseudomonadati</taxon>
        <taxon>Bacteroidota</taxon>
        <taxon>Chitinophagia</taxon>
        <taxon>Chitinophagales</taxon>
        <taxon>Chitinophagaceae</taxon>
        <taxon>Chitinophaga</taxon>
    </lineage>
</organism>